<dbReference type="OrthoDB" id="3554966at2759"/>
<evidence type="ECO:0000256" key="1">
    <source>
        <dbReference type="SAM" id="Coils"/>
    </source>
</evidence>
<feature type="region of interest" description="Disordered" evidence="2">
    <location>
        <begin position="1"/>
        <end position="52"/>
    </location>
</feature>
<proteinExistence type="predicted"/>
<name>A0A9X0AY66_9HELO</name>
<dbReference type="AlphaFoldDB" id="A0A9X0AY66"/>
<reference evidence="3" key="1">
    <citation type="submission" date="2022-11" db="EMBL/GenBank/DDBJ databases">
        <title>Genome Resource of Sclerotinia nivalis Strain SnTB1, a Plant Pathogen Isolated from American Ginseng.</title>
        <authorList>
            <person name="Fan S."/>
        </authorList>
    </citation>
    <scope>NUCLEOTIDE SEQUENCE</scope>
    <source>
        <strain evidence="3">SnTB1</strain>
    </source>
</reference>
<keyword evidence="4" id="KW-1185">Reference proteome</keyword>
<dbReference type="EMBL" id="JAPEIS010000001">
    <property type="protein sequence ID" value="KAJ8070523.1"/>
    <property type="molecule type" value="Genomic_DNA"/>
</dbReference>
<feature type="coiled-coil region" evidence="1">
    <location>
        <begin position="120"/>
        <end position="189"/>
    </location>
</feature>
<feature type="compositionally biased region" description="Basic and acidic residues" evidence="2">
    <location>
        <begin position="17"/>
        <end position="27"/>
    </location>
</feature>
<organism evidence="3 4">
    <name type="scientific">Sclerotinia nivalis</name>
    <dbReference type="NCBI Taxonomy" id="352851"/>
    <lineage>
        <taxon>Eukaryota</taxon>
        <taxon>Fungi</taxon>
        <taxon>Dikarya</taxon>
        <taxon>Ascomycota</taxon>
        <taxon>Pezizomycotina</taxon>
        <taxon>Leotiomycetes</taxon>
        <taxon>Helotiales</taxon>
        <taxon>Sclerotiniaceae</taxon>
        <taxon>Sclerotinia</taxon>
    </lineage>
</organism>
<keyword evidence="1" id="KW-0175">Coiled coil</keyword>
<dbReference type="Proteomes" id="UP001152300">
    <property type="component" value="Unassembled WGS sequence"/>
</dbReference>
<sequence>MAHSLPTPQSSATAKRISRDEPLDKERHSKKSKVSSQTVDKPKTHVLEQMPGAMCPIEQDEELGAKIKRLVQKHATSSTNCVTRYKEMLRKSEEEAQEWERWGTEISRLVDSLQASITARDDVIKELTKEKEALVKINREGDEKIRILSEELDEAKRQNVGYDKQIERTQKLQEENSRLRMDVKRLTKEIEYFKESREQIRKLLY</sequence>
<evidence type="ECO:0000313" key="3">
    <source>
        <dbReference type="EMBL" id="KAJ8070523.1"/>
    </source>
</evidence>
<evidence type="ECO:0000256" key="2">
    <source>
        <dbReference type="SAM" id="MobiDB-lite"/>
    </source>
</evidence>
<feature type="compositionally biased region" description="Polar residues" evidence="2">
    <location>
        <begin position="1"/>
        <end position="13"/>
    </location>
</feature>
<protein>
    <submittedName>
        <fullName evidence="3">Uncharacterized protein</fullName>
    </submittedName>
</protein>
<accession>A0A9X0AY66</accession>
<gene>
    <name evidence="3" type="ORF">OCU04_000897</name>
</gene>
<comment type="caution">
    <text evidence="3">The sequence shown here is derived from an EMBL/GenBank/DDBJ whole genome shotgun (WGS) entry which is preliminary data.</text>
</comment>
<evidence type="ECO:0000313" key="4">
    <source>
        <dbReference type="Proteomes" id="UP001152300"/>
    </source>
</evidence>